<keyword evidence="1" id="KW-0802">TPR repeat</keyword>
<gene>
    <name evidence="3" type="ORF">O3M35_000424</name>
</gene>
<dbReference type="Proteomes" id="UP001461498">
    <property type="component" value="Unassembled WGS sequence"/>
</dbReference>
<sequence length="279" mass="32711">MNATESGGQEITWDWISKDERIKKKILVKGWWNGARPFDGTSCALKIDVDDFGDFDVAKEIRMPSINHFFYTVGEGETIFERMLDRLLLTMNVHEECLVEYLVDDLVYSAKIKLLQFECSVANYALDAEKKFEKAKNIKERGVELFKEGRVLDAYYRFKKAAQLLIFLDRNQEQYLPTYLIVCNNLAQCHLQLGNYEHVLTLCSKVLEKEPLNVKCLLRRAAALENLKDFEKALDEYKKILQIESNNQRALERYQIVKKEVDSMNERYNQAVKRMFNFT</sequence>
<dbReference type="Gene3D" id="1.25.40.10">
    <property type="entry name" value="Tetratricopeptide repeat domain"/>
    <property type="match status" value="1"/>
</dbReference>
<evidence type="ECO:0000313" key="3">
    <source>
        <dbReference type="EMBL" id="KAK9511841.1"/>
    </source>
</evidence>
<dbReference type="EMBL" id="JAPXFL010000001">
    <property type="protein sequence ID" value="KAK9511841.1"/>
    <property type="molecule type" value="Genomic_DNA"/>
</dbReference>
<dbReference type="PANTHER" id="PTHR46512:SF10">
    <property type="entry name" value="FK506-BINDING PROTEIN-LIKE"/>
    <property type="match status" value="1"/>
</dbReference>
<keyword evidence="2" id="KW-0175">Coiled coil</keyword>
<reference evidence="3 4" key="1">
    <citation type="submission" date="2022-12" db="EMBL/GenBank/DDBJ databases">
        <title>Chromosome-level genome assembly of true bugs.</title>
        <authorList>
            <person name="Ma L."/>
            <person name="Li H."/>
        </authorList>
    </citation>
    <scope>NUCLEOTIDE SEQUENCE [LARGE SCALE GENOMIC DNA]</scope>
    <source>
        <strain evidence="3">Lab_2022b</strain>
    </source>
</reference>
<keyword evidence="4" id="KW-1185">Reference proteome</keyword>
<evidence type="ECO:0000313" key="4">
    <source>
        <dbReference type="Proteomes" id="UP001461498"/>
    </source>
</evidence>
<dbReference type="PROSITE" id="PS50005">
    <property type="entry name" value="TPR"/>
    <property type="match status" value="1"/>
</dbReference>
<dbReference type="AlphaFoldDB" id="A0AAW1DME1"/>
<proteinExistence type="predicted"/>
<evidence type="ECO:0000256" key="1">
    <source>
        <dbReference type="PROSITE-ProRule" id="PRU00339"/>
    </source>
</evidence>
<organism evidence="3 4">
    <name type="scientific">Rhynocoris fuscipes</name>
    <dbReference type="NCBI Taxonomy" id="488301"/>
    <lineage>
        <taxon>Eukaryota</taxon>
        <taxon>Metazoa</taxon>
        <taxon>Ecdysozoa</taxon>
        <taxon>Arthropoda</taxon>
        <taxon>Hexapoda</taxon>
        <taxon>Insecta</taxon>
        <taxon>Pterygota</taxon>
        <taxon>Neoptera</taxon>
        <taxon>Paraneoptera</taxon>
        <taxon>Hemiptera</taxon>
        <taxon>Heteroptera</taxon>
        <taxon>Panheteroptera</taxon>
        <taxon>Cimicomorpha</taxon>
        <taxon>Reduviidae</taxon>
        <taxon>Harpactorinae</taxon>
        <taxon>Harpactorini</taxon>
        <taxon>Rhynocoris</taxon>
    </lineage>
</organism>
<dbReference type="InterPro" id="IPR050754">
    <property type="entry name" value="FKBP4/5/8-like"/>
</dbReference>
<evidence type="ECO:0000256" key="2">
    <source>
        <dbReference type="SAM" id="Coils"/>
    </source>
</evidence>
<protein>
    <submittedName>
        <fullName evidence="3">Uncharacterized protein</fullName>
    </submittedName>
</protein>
<comment type="caution">
    <text evidence="3">The sequence shown here is derived from an EMBL/GenBank/DDBJ whole genome shotgun (WGS) entry which is preliminary data.</text>
</comment>
<dbReference type="SMART" id="SM00028">
    <property type="entry name" value="TPR"/>
    <property type="match status" value="2"/>
</dbReference>
<feature type="repeat" description="TPR" evidence="1">
    <location>
        <begin position="214"/>
        <end position="247"/>
    </location>
</feature>
<dbReference type="InterPro" id="IPR019734">
    <property type="entry name" value="TPR_rpt"/>
</dbReference>
<accession>A0AAW1DME1</accession>
<dbReference type="InterPro" id="IPR011990">
    <property type="entry name" value="TPR-like_helical_dom_sf"/>
</dbReference>
<name>A0AAW1DME1_9HEMI</name>
<feature type="coiled-coil region" evidence="2">
    <location>
        <begin position="220"/>
        <end position="274"/>
    </location>
</feature>
<dbReference type="PANTHER" id="PTHR46512">
    <property type="entry name" value="PEPTIDYLPROLYL ISOMERASE"/>
    <property type="match status" value="1"/>
</dbReference>
<dbReference type="SUPFAM" id="SSF48452">
    <property type="entry name" value="TPR-like"/>
    <property type="match status" value="1"/>
</dbReference>